<name>A0ABS8M9V8_9FLAO</name>
<keyword evidence="3" id="KW-1185">Reference proteome</keyword>
<evidence type="ECO:0008006" key="4">
    <source>
        <dbReference type="Google" id="ProtNLM"/>
    </source>
</evidence>
<dbReference type="EMBL" id="JAJJMM010000001">
    <property type="protein sequence ID" value="MCC9062307.1"/>
    <property type="molecule type" value="Genomic_DNA"/>
</dbReference>
<sequence length="248" mass="28329">MTKQIKLTFTLFLLLSFTCSQAQYIAAFGIIKDKDGFVNVRESGNAKSKIVGKVSENQIFEDMDAIQNEKNEWVYITYGISKPKTDSSKKTEDQGFGYIHKSRIQYLSDLPKLKMKLISENSAEFKNDEFVISIKTGKFIPKEHQIKKQDGFISKIDDQYPWGIDGIKSENLIEIKEIKISHKNKTYTLPINNLTGLYSPSFKNTQISIGLDETVFITMSNGDGAGAYNVVWSIKDNRIKDQFVFRDF</sequence>
<reference evidence="2" key="1">
    <citation type="submission" date="2021-11" db="EMBL/GenBank/DDBJ databases">
        <title>Description of novel Flavobacterium species.</title>
        <authorList>
            <person name="Saticioglu I.B."/>
            <person name="Ay H."/>
            <person name="Altun S."/>
            <person name="Duman M."/>
        </authorList>
    </citation>
    <scope>NUCLEOTIDE SEQUENCE</scope>
    <source>
        <strain evidence="2">F-30</strain>
    </source>
</reference>
<protein>
    <recommendedName>
        <fullName evidence="4">SH3 domain-containing protein</fullName>
    </recommendedName>
</protein>
<evidence type="ECO:0000313" key="3">
    <source>
        <dbReference type="Proteomes" id="UP001430679"/>
    </source>
</evidence>
<accession>A0ABS8M9V8</accession>
<evidence type="ECO:0000256" key="1">
    <source>
        <dbReference type="SAM" id="SignalP"/>
    </source>
</evidence>
<evidence type="ECO:0000313" key="2">
    <source>
        <dbReference type="EMBL" id="MCC9062307.1"/>
    </source>
</evidence>
<keyword evidence="1" id="KW-0732">Signal</keyword>
<dbReference type="Gene3D" id="2.30.30.40">
    <property type="entry name" value="SH3 Domains"/>
    <property type="match status" value="1"/>
</dbReference>
<feature type="signal peptide" evidence="1">
    <location>
        <begin position="1"/>
        <end position="22"/>
    </location>
</feature>
<feature type="chain" id="PRO_5045522702" description="SH3 domain-containing protein" evidence="1">
    <location>
        <begin position="23"/>
        <end position="248"/>
    </location>
</feature>
<gene>
    <name evidence="2" type="ORF">LNP81_04815</name>
</gene>
<comment type="caution">
    <text evidence="2">The sequence shown here is derived from an EMBL/GenBank/DDBJ whole genome shotgun (WGS) entry which is preliminary data.</text>
</comment>
<dbReference type="Proteomes" id="UP001430679">
    <property type="component" value="Unassembled WGS sequence"/>
</dbReference>
<dbReference type="RefSeq" id="WP_230033821.1">
    <property type="nucleotide sequence ID" value="NZ_JAJJMM010000001.1"/>
</dbReference>
<organism evidence="2 3">
    <name type="scientific">Flavobacterium piscisymbiosum</name>
    <dbReference type="NCBI Taxonomy" id="2893753"/>
    <lineage>
        <taxon>Bacteria</taxon>
        <taxon>Pseudomonadati</taxon>
        <taxon>Bacteroidota</taxon>
        <taxon>Flavobacteriia</taxon>
        <taxon>Flavobacteriales</taxon>
        <taxon>Flavobacteriaceae</taxon>
        <taxon>Flavobacterium</taxon>
    </lineage>
</organism>
<proteinExistence type="predicted"/>